<dbReference type="KEGG" id="psyt:DSAG12_02941"/>
<evidence type="ECO:0000313" key="2">
    <source>
        <dbReference type="Proteomes" id="UP000321408"/>
    </source>
</evidence>
<sequence>MGQLKFEHGYYCYVGSALKRMLLPRVKRHLSPLSLKKIHWHIDYLLAVSDISIIKSILIPSSFREECTIAQSIKELSKDEVLRFGSSDCTCISHLFYFGEKEPFN</sequence>
<dbReference type="OrthoDB" id="17296at2157"/>
<dbReference type="EMBL" id="CP042905">
    <property type="protein sequence ID" value="QEE17109.2"/>
    <property type="molecule type" value="Genomic_DNA"/>
</dbReference>
<dbReference type="InterPro" id="IPR002837">
    <property type="entry name" value="DUF123"/>
</dbReference>
<accession>A0A5B9DCT1</accession>
<reference evidence="1 2" key="1">
    <citation type="journal article" date="2020" name="Nature">
        <title>Isolation of an archaeon at the prokaryote-eukaryote interface.</title>
        <authorList>
            <person name="Imachi H."/>
            <person name="Nobu M.K."/>
            <person name="Nakahara N."/>
            <person name="Morono Y."/>
            <person name="Ogawara M."/>
            <person name="Takaki Y."/>
            <person name="Takano Y."/>
            <person name="Uematsu K."/>
            <person name="Ikuta T."/>
            <person name="Ito M."/>
            <person name="Matsui Y."/>
            <person name="Miyazaki M."/>
            <person name="Murata K."/>
            <person name="Saito Y."/>
            <person name="Sakai S."/>
            <person name="Song C."/>
            <person name="Tasumi E."/>
            <person name="Yamanaka Y."/>
            <person name="Yamaguchi T."/>
            <person name="Kamagata Y."/>
            <person name="Tamaki H."/>
            <person name="Takai K."/>
        </authorList>
    </citation>
    <scope>NUCLEOTIDE SEQUENCE [LARGE SCALE GENOMIC DNA]</scope>
    <source>
        <strain evidence="1 2">MK-D1</strain>
    </source>
</reference>
<proteinExistence type="predicted"/>
<dbReference type="Pfam" id="PF01986">
    <property type="entry name" value="DUF123"/>
    <property type="match status" value="1"/>
</dbReference>
<organism evidence="1 2">
    <name type="scientific">Promethearchaeum syntrophicum</name>
    <dbReference type="NCBI Taxonomy" id="2594042"/>
    <lineage>
        <taxon>Archaea</taxon>
        <taxon>Promethearchaeati</taxon>
        <taxon>Promethearchaeota</taxon>
        <taxon>Promethearchaeia</taxon>
        <taxon>Promethearchaeales</taxon>
        <taxon>Promethearchaeaceae</taxon>
        <taxon>Promethearchaeum</taxon>
    </lineage>
</organism>
<gene>
    <name evidence="1" type="ORF">DSAG12_02941</name>
</gene>
<keyword evidence="2" id="KW-1185">Reference proteome</keyword>
<dbReference type="AlphaFoldDB" id="A0A5B9DCT1"/>
<dbReference type="PANTHER" id="PTHR37460:SF1">
    <property type="entry name" value="ENDONUCLEASE III"/>
    <property type="match status" value="1"/>
</dbReference>
<dbReference type="PANTHER" id="PTHR37460">
    <property type="entry name" value="ENDONUCLEASE III"/>
    <property type="match status" value="1"/>
</dbReference>
<protein>
    <submittedName>
        <fullName evidence="1">DUF123 domain-containing protein</fullName>
    </submittedName>
</protein>
<reference evidence="1 2" key="2">
    <citation type="journal article" date="2024" name="Int. J. Syst. Evol. Microbiol.">
        <title>Promethearchaeum syntrophicum gen. nov., sp. nov., an anaerobic, obligately syntrophic archaeon, the first isolate of the lineage 'Asgard' archaea, and proposal of the new archaeal phylum Promethearchaeota phyl. nov. and kingdom Promethearchaeati regn. nov.</title>
        <authorList>
            <person name="Imachi H."/>
            <person name="Nobu M.K."/>
            <person name="Kato S."/>
            <person name="Takaki Y."/>
            <person name="Miyazaki M."/>
            <person name="Miyata M."/>
            <person name="Ogawara M."/>
            <person name="Saito Y."/>
            <person name="Sakai S."/>
            <person name="Tahara Y.O."/>
            <person name="Takano Y."/>
            <person name="Tasumi E."/>
            <person name="Uematsu K."/>
            <person name="Yoshimura T."/>
            <person name="Itoh T."/>
            <person name="Ohkuma M."/>
            <person name="Takai K."/>
        </authorList>
    </citation>
    <scope>NUCLEOTIDE SEQUENCE [LARGE SCALE GENOMIC DNA]</scope>
    <source>
        <strain evidence="1 2">MK-D1</strain>
    </source>
</reference>
<evidence type="ECO:0000313" key="1">
    <source>
        <dbReference type="EMBL" id="QEE17109.2"/>
    </source>
</evidence>
<name>A0A5B9DCT1_9ARCH</name>
<dbReference type="Proteomes" id="UP000321408">
    <property type="component" value="Chromosome"/>
</dbReference>